<organism evidence="1 2">
    <name type="scientific">Eumeta variegata</name>
    <name type="common">Bagworm moth</name>
    <name type="synonym">Eumeta japonica</name>
    <dbReference type="NCBI Taxonomy" id="151549"/>
    <lineage>
        <taxon>Eukaryota</taxon>
        <taxon>Metazoa</taxon>
        <taxon>Ecdysozoa</taxon>
        <taxon>Arthropoda</taxon>
        <taxon>Hexapoda</taxon>
        <taxon>Insecta</taxon>
        <taxon>Pterygota</taxon>
        <taxon>Neoptera</taxon>
        <taxon>Endopterygota</taxon>
        <taxon>Lepidoptera</taxon>
        <taxon>Glossata</taxon>
        <taxon>Ditrysia</taxon>
        <taxon>Tineoidea</taxon>
        <taxon>Psychidae</taxon>
        <taxon>Oiketicinae</taxon>
        <taxon>Eumeta</taxon>
    </lineage>
</organism>
<dbReference type="AlphaFoldDB" id="A0A4C1V7J7"/>
<gene>
    <name evidence="1" type="ORF">EVAR_24898_1</name>
</gene>
<name>A0A4C1V7J7_EUMVA</name>
<keyword evidence="2" id="KW-1185">Reference proteome</keyword>
<accession>A0A4C1V7J7</accession>
<proteinExistence type="predicted"/>
<comment type="caution">
    <text evidence="1">The sequence shown here is derived from an EMBL/GenBank/DDBJ whole genome shotgun (WGS) entry which is preliminary data.</text>
</comment>
<dbReference type="Proteomes" id="UP000299102">
    <property type="component" value="Unassembled WGS sequence"/>
</dbReference>
<reference evidence="1 2" key="1">
    <citation type="journal article" date="2019" name="Commun. Biol.">
        <title>The bagworm genome reveals a unique fibroin gene that provides high tensile strength.</title>
        <authorList>
            <person name="Kono N."/>
            <person name="Nakamura H."/>
            <person name="Ohtoshi R."/>
            <person name="Tomita M."/>
            <person name="Numata K."/>
            <person name="Arakawa K."/>
        </authorList>
    </citation>
    <scope>NUCLEOTIDE SEQUENCE [LARGE SCALE GENOMIC DNA]</scope>
</reference>
<evidence type="ECO:0000313" key="2">
    <source>
        <dbReference type="Proteomes" id="UP000299102"/>
    </source>
</evidence>
<evidence type="ECO:0000313" key="1">
    <source>
        <dbReference type="EMBL" id="GBP33984.1"/>
    </source>
</evidence>
<sequence>MELSEWGKVAGDSWYLQCTNIAPDVKIPRRDSPRIFTLSLFDASSGLIREQKRATESVLWCSRGFNGEYSPLVFMRRREPVLQHEKYIPPGARGR</sequence>
<dbReference type="EMBL" id="BGZK01000282">
    <property type="protein sequence ID" value="GBP33984.1"/>
    <property type="molecule type" value="Genomic_DNA"/>
</dbReference>
<protein>
    <submittedName>
        <fullName evidence="1">Uncharacterized protein</fullName>
    </submittedName>
</protein>